<evidence type="ECO:0000313" key="3">
    <source>
        <dbReference type="EMBL" id="KAF2644378.1"/>
    </source>
</evidence>
<dbReference type="EMBL" id="MU006779">
    <property type="protein sequence ID" value="KAF2644378.1"/>
    <property type="molecule type" value="Genomic_DNA"/>
</dbReference>
<feature type="region of interest" description="Disordered" evidence="1">
    <location>
        <begin position="93"/>
        <end position="122"/>
    </location>
</feature>
<keyword evidence="2" id="KW-0472">Membrane</keyword>
<protein>
    <submittedName>
        <fullName evidence="3">Uncharacterized protein</fullName>
    </submittedName>
</protein>
<reference evidence="3" key="1">
    <citation type="journal article" date="2020" name="Stud. Mycol.">
        <title>101 Dothideomycetes genomes: a test case for predicting lifestyles and emergence of pathogens.</title>
        <authorList>
            <person name="Haridas S."/>
            <person name="Albert R."/>
            <person name="Binder M."/>
            <person name="Bloem J."/>
            <person name="Labutti K."/>
            <person name="Salamov A."/>
            <person name="Andreopoulos B."/>
            <person name="Baker S."/>
            <person name="Barry K."/>
            <person name="Bills G."/>
            <person name="Bluhm B."/>
            <person name="Cannon C."/>
            <person name="Castanera R."/>
            <person name="Culley D."/>
            <person name="Daum C."/>
            <person name="Ezra D."/>
            <person name="Gonzalez J."/>
            <person name="Henrissat B."/>
            <person name="Kuo A."/>
            <person name="Liang C."/>
            <person name="Lipzen A."/>
            <person name="Lutzoni F."/>
            <person name="Magnuson J."/>
            <person name="Mondo S."/>
            <person name="Nolan M."/>
            <person name="Ohm R."/>
            <person name="Pangilinan J."/>
            <person name="Park H.-J."/>
            <person name="Ramirez L."/>
            <person name="Alfaro M."/>
            <person name="Sun H."/>
            <person name="Tritt A."/>
            <person name="Yoshinaga Y."/>
            <person name="Zwiers L.-H."/>
            <person name="Turgeon B."/>
            <person name="Goodwin S."/>
            <person name="Spatafora J."/>
            <person name="Crous P."/>
            <person name="Grigoriev I."/>
        </authorList>
    </citation>
    <scope>NUCLEOTIDE SEQUENCE</scope>
    <source>
        <strain evidence="3">CBS 473.64</strain>
    </source>
</reference>
<feature type="transmembrane region" description="Helical" evidence="2">
    <location>
        <begin position="225"/>
        <end position="245"/>
    </location>
</feature>
<gene>
    <name evidence="3" type="ORF">P280DRAFT_467012</name>
</gene>
<evidence type="ECO:0000256" key="2">
    <source>
        <dbReference type="SAM" id="Phobius"/>
    </source>
</evidence>
<keyword evidence="2" id="KW-0812">Transmembrane</keyword>
<dbReference type="Proteomes" id="UP000799753">
    <property type="component" value="Unassembled WGS sequence"/>
</dbReference>
<proteinExistence type="predicted"/>
<organism evidence="3 4">
    <name type="scientific">Massarina eburnea CBS 473.64</name>
    <dbReference type="NCBI Taxonomy" id="1395130"/>
    <lineage>
        <taxon>Eukaryota</taxon>
        <taxon>Fungi</taxon>
        <taxon>Dikarya</taxon>
        <taxon>Ascomycota</taxon>
        <taxon>Pezizomycotina</taxon>
        <taxon>Dothideomycetes</taxon>
        <taxon>Pleosporomycetidae</taxon>
        <taxon>Pleosporales</taxon>
        <taxon>Massarineae</taxon>
        <taxon>Massarinaceae</taxon>
        <taxon>Massarina</taxon>
    </lineage>
</organism>
<name>A0A6A6SD94_9PLEO</name>
<dbReference type="AlphaFoldDB" id="A0A6A6SD94"/>
<keyword evidence="4" id="KW-1185">Reference proteome</keyword>
<accession>A0A6A6SD94</accession>
<evidence type="ECO:0000256" key="1">
    <source>
        <dbReference type="SAM" id="MobiDB-lite"/>
    </source>
</evidence>
<sequence length="259" mass="28773">MAGTRSDAPTAVGEAAAIAPAAHLPATIADAQSDSPTAVGGVSAIAPTTDNTSAIPLTSRQYALLYDAEFERLVHNTKQLIVAKLRELEDDDDTVVDNTNARPGPNEDGEDETTGQFSGHDPFESTYGKITYWDFEAVRDFKSFISICMRRRLFLNPYGLHPGMYAMLGLGLMGTILFEKSAAPVRRMTRITFHYLELKRDNMLETRYLGGIADRMMRPLELQTGYWSIVVQLVLFFFPALIANLEQYHQESLALRESS</sequence>
<feature type="transmembrane region" description="Helical" evidence="2">
    <location>
        <begin position="158"/>
        <end position="178"/>
    </location>
</feature>
<evidence type="ECO:0000313" key="4">
    <source>
        <dbReference type="Proteomes" id="UP000799753"/>
    </source>
</evidence>
<keyword evidence="2" id="KW-1133">Transmembrane helix</keyword>